<dbReference type="Gene3D" id="3.40.50.1820">
    <property type="entry name" value="alpha/beta hydrolase"/>
    <property type="match status" value="1"/>
</dbReference>
<dbReference type="Pfam" id="PF00135">
    <property type="entry name" value="COesterase"/>
    <property type="match status" value="1"/>
</dbReference>
<dbReference type="PANTHER" id="PTHR43142:SF1">
    <property type="entry name" value="CARBOXYLIC ESTER HYDROLASE"/>
    <property type="match status" value="1"/>
</dbReference>
<feature type="chain" id="PRO_5044533131" description="Carboxylic ester hydrolase" evidence="6">
    <location>
        <begin position="20"/>
        <end position="545"/>
    </location>
</feature>
<reference evidence="8 9" key="1">
    <citation type="submission" date="2024-06" db="EMBL/GenBank/DDBJ databases">
        <title>A chromosome-level genome assembly of beet webworm, Loxostege sticticalis.</title>
        <authorList>
            <person name="Zhang Y."/>
        </authorList>
    </citation>
    <scope>NUCLEOTIDE SEQUENCE [LARGE SCALE GENOMIC DNA]</scope>
    <source>
        <strain evidence="8">AQ028</strain>
        <tissue evidence="8">Male pupae</tissue>
    </source>
</reference>
<evidence type="ECO:0000256" key="3">
    <source>
        <dbReference type="ARBA" id="ARBA00022801"/>
    </source>
</evidence>
<keyword evidence="4" id="KW-1015">Disulfide bond</keyword>
<comment type="similarity">
    <text evidence="1 6">Belongs to the type-B carboxylesterase/lipase family.</text>
</comment>
<dbReference type="SUPFAM" id="SSF53474">
    <property type="entry name" value="alpha/beta-Hydrolases"/>
    <property type="match status" value="1"/>
</dbReference>
<dbReference type="InterPro" id="IPR002018">
    <property type="entry name" value="CarbesteraseB"/>
</dbReference>
<dbReference type="AlphaFoldDB" id="A0ABD0T7C5"/>
<gene>
    <name evidence="8" type="ORF">ABMA28_016017</name>
</gene>
<evidence type="ECO:0000313" key="9">
    <source>
        <dbReference type="Proteomes" id="UP001549921"/>
    </source>
</evidence>
<dbReference type="InterPro" id="IPR019826">
    <property type="entry name" value="Carboxylesterase_B_AS"/>
</dbReference>
<dbReference type="EMBL" id="JBEDNZ010000008">
    <property type="protein sequence ID" value="KAL0839255.1"/>
    <property type="molecule type" value="Genomic_DNA"/>
</dbReference>
<keyword evidence="2" id="KW-0719">Serine esterase</keyword>
<dbReference type="Proteomes" id="UP001549921">
    <property type="component" value="Unassembled WGS sequence"/>
</dbReference>
<evidence type="ECO:0000256" key="1">
    <source>
        <dbReference type="ARBA" id="ARBA00005964"/>
    </source>
</evidence>
<evidence type="ECO:0000259" key="7">
    <source>
        <dbReference type="Pfam" id="PF00135"/>
    </source>
</evidence>
<organism evidence="8 9">
    <name type="scientific">Loxostege sticticalis</name>
    <name type="common">Beet webworm moth</name>
    <dbReference type="NCBI Taxonomy" id="481309"/>
    <lineage>
        <taxon>Eukaryota</taxon>
        <taxon>Metazoa</taxon>
        <taxon>Ecdysozoa</taxon>
        <taxon>Arthropoda</taxon>
        <taxon>Hexapoda</taxon>
        <taxon>Insecta</taxon>
        <taxon>Pterygota</taxon>
        <taxon>Neoptera</taxon>
        <taxon>Endopterygota</taxon>
        <taxon>Lepidoptera</taxon>
        <taxon>Glossata</taxon>
        <taxon>Ditrysia</taxon>
        <taxon>Pyraloidea</taxon>
        <taxon>Crambidae</taxon>
        <taxon>Pyraustinae</taxon>
        <taxon>Loxostege</taxon>
    </lineage>
</organism>
<keyword evidence="6" id="KW-0732">Signal</keyword>
<comment type="caution">
    <text evidence="8">The sequence shown here is derived from an EMBL/GenBank/DDBJ whole genome shotgun (WGS) entry which is preliminary data.</text>
</comment>
<feature type="signal peptide" evidence="6">
    <location>
        <begin position="1"/>
        <end position="19"/>
    </location>
</feature>
<dbReference type="InterPro" id="IPR029058">
    <property type="entry name" value="AB_hydrolase_fold"/>
</dbReference>
<sequence length="545" mass="61314">MIPHITFLAFLLIFGSSDASTPRVDPLVNTNLGLIRGMRAADGDYAMFMGIPYAKVNASNPFGKALPPEPFDGVFEAYDDSAICPQIEEFNNTSVGTLDCLHLNVYVPTKANTRNPVPVLVWIYGGGFSIGFSGRYLYGPKYLVRHDIILVTLNYRLGPYGFMCLDTPENPGNEGFKDQVLALRWIKQNIQAFGGDPNKITLVGESAGGVAVDFHLLSQQEKLFDRAILQSGTAELPIHPEPVKDSPLILAKHLGFDTSDIDEAITYLSQLDTNLIIEATSELNLSFRLCVEKPFDGVENFITEDWLRASMPKVKRMPILIGFNENEKISSYFGSDAGDLNPNVFKDKLNLGFDISDPNFAGMEELVKRFYLGDEEVSAENILKIADFDSDYTYNHPTYRSIAKYLDNDASDIYFYVFSYVGGRNFARRKKNINVGGAVHADEIGYLFDISFFDETPNDEDQLMIDRITTLWANFAKDGNPNPILRTPDLLPVAWTPIKKNTPYYVLNLGSELTLETKPFHRRMAFWDLFYRANRNLQIIHPESD</sequence>
<evidence type="ECO:0000313" key="8">
    <source>
        <dbReference type="EMBL" id="KAL0839255.1"/>
    </source>
</evidence>
<keyword evidence="3 6" id="KW-0378">Hydrolase</keyword>
<proteinExistence type="inferred from homology"/>
<feature type="domain" description="Carboxylesterase type B" evidence="7">
    <location>
        <begin position="25"/>
        <end position="527"/>
    </location>
</feature>
<evidence type="ECO:0000256" key="6">
    <source>
        <dbReference type="RuleBase" id="RU361235"/>
    </source>
</evidence>
<evidence type="ECO:0000256" key="5">
    <source>
        <dbReference type="ARBA" id="ARBA00023180"/>
    </source>
</evidence>
<evidence type="ECO:0000256" key="4">
    <source>
        <dbReference type="ARBA" id="ARBA00023157"/>
    </source>
</evidence>
<dbReference type="PANTHER" id="PTHR43142">
    <property type="entry name" value="CARBOXYLIC ESTER HYDROLASE"/>
    <property type="match status" value="1"/>
</dbReference>
<keyword evidence="5" id="KW-0325">Glycoprotein</keyword>
<evidence type="ECO:0000256" key="2">
    <source>
        <dbReference type="ARBA" id="ARBA00022487"/>
    </source>
</evidence>
<dbReference type="EC" id="3.1.1.-" evidence="6"/>
<name>A0ABD0T7C5_LOXSC</name>
<dbReference type="GO" id="GO:0052689">
    <property type="term" value="F:carboxylic ester hydrolase activity"/>
    <property type="evidence" value="ECO:0007669"/>
    <property type="project" value="UniProtKB-KW"/>
</dbReference>
<dbReference type="PROSITE" id="PS00122">
    <property type="entry name" value="CARBOXYLESTERASE_B_1"/>
    <property type="match status" value="1"/>
</dbReference>
<protein>
    <recommendedName>
        <fullName evidence="6">Carboxylic ester hydrolase</fullName>
        <ecNumber evidence="6">3.1.1.-</ecNumber>
    </recommendedName>
</protein>
<accession>A0ABD0T7C5</accession>